<evidence type="ECO:0000313" key="4">
    <source>
        <dbReference type="Proteomes" id="UP000308768"/>
    </source>
</evidence>
<dbReference type="OrthoDB" id="3692311at2759"/>
<feature type="region of interest" description="Disordered" evidence="1">
    <location>
        <begin position="1"/>
        <end position="20"/>
    </location>
</feature>
<reference evidence="3 4" key="1">
    <citation type="submission" date="2017-03" db="EMBL/GenBank/DDBJ databases">
        <title>Genomes of endolithic fungi from Antarctica.</title>
        <authorList>
            <person name="Coleine C."/>
            <person name="Masonjones S."/>
            <person name="Stajich J.E."/>
        </authorList>
    </citation>
    <scope>NUCLEOTIDE SEQUENCE [LARGE SCALE GENOMIC DNA]</scope>
    <source>
        <strain evidence="3 4">CCFEE 5187</strain>
    </source>
</reference>
<dbReference type="Proteomes" id="UP000308768">
    <property type="component" value="Unassembled WGS sequence"/>
</dbReference>
<dbReference type="EMBL" id="NAJN01001644">
    <property type="protein sequence ID" value="TKA61968.1"/>
    <property type="molecule type" value="Genomic_DNA"/>
</dbReference>
<keyword evidence="2" id="KW-1133">Transmembrane helix</keyword>
<keyword evidence="2" id="KW-0812">Transmembrane</keyword>
<keyword evidence="4" id="KW-1185">Reference proteome</keyword>
<dbReference type="AlphaFoldDB" id="A0A4U0WHM3"/>
<evidence type="ECO:0008006" key="5">
    <source>
        <dbReference type="Google" id="ProtNLM"/>
    </source>
</evidence>
<sequence length="657" mass="70970">MARDGPRLSGHGPLHSSYLSIPSTDQVHESSDFRDRFGTTKKNFVTGETVAFEIDDSSQSTRLAPRPTRLKKPTFWSSLILVGDVVLIAAPLFFIFLGISVLYLHLKPTVGNEFGPKVENATRISLELLMASRSVWGTIESAFSSRRLTLIGGPLLLLWALSPLGGQASLRILEKQDQTRSGSFRLRYLDTGPAAGIWPDGSFGPEGTAFMPIVKSLLNAVLLSPDDSKRAPQDTWGNVKIPRLETLNASAKDPEGWINIPANPAVESYSSLVGLSVVGIPSDADSTFNLESSYISTNCFASAKTPYTSVDWDGIVGQVWAGRNPLNATNDDNTAAPDLTIFLDTYMDLNDDARLSGYFGLQNTSLSNSSLSPTVNETRKIAFGSVAPDQNGTSVDMVFFNCSVAETHVETIVNCSGKQCALTFMDINEITGIIAMYLSRLGGSRGQSLSSPAETFINDTTLASYYIPSSRVGHVDLSLLPLDLVSARLAIVLNTCFQISTFPGSFLGHREQNLSLYGPDTTPIDTIQTWFGSNATIKNVLAALESSAIDSGMPISDELRVALAAAPFVAVTSNGTATRAHQIYVCNFVWLAWLLISTIALLIIGIVGIVLKERTLAPDMLGYVASMTYENPHGTDVLILGPCRGSRFVIHDYVLMV</sequence>
<dbReference type="STRING" id="331657.A0A4U0WHM3"/>
<evidence type="ECO:0000256" key="2">
    <source>
        <dbReference type="SAM" id="Phobius"/>
    </source>
</evidence>
<evidence type="ECO:0000313" key="3">
    <source>
        <dbReference type="EMBL" id="TKA61968.1"/>
    </source>
</evidence>
<protein>
    <recommendedName>
        <fullName evidence="5">Transmembrane protein</fullName>
    </recommendedName>
</protein>
<name>A0A4U0WHM3_9PEZI</name>
<feature type="transmembrane region" description="Helical" evidence="2">
    <location>
        <begin position="79"/>
        <end position="104"/>
    </location>
</feature>
<comment type="caution">
    <text evidence="3">The sequence shown here is derived from an EMBL/GenBank/DDBJ whole genome shotgun (WGS) entry which is preliminary data.</text>
</comment>
<keyword evidence="2" id="KW-0472">Membrane</keyword>
<proteinExistence type="predicted"/>
<organism evidence="3 4">
    <name type="scientific">Cryomyces minteri</name>
    <dbReference type="NCBI Taxonomy" id="331657"/>
    <lineage>
        <taxon>Eukaryota</taxon>
        <taxon>Fungi</taxon>
        <taxon>Dikarya</taxon>
        <taxon>Ascomycota</taxon>
        <taxon>Pezizomycotina</taxon>
        <taxon>Dothideomycetes</taxon>
        <taxon>Dothideomycetes incertae sedis</taxon>
        <taxon>Cryomyces</taxon>
    </lineage>
</organism>
<accession>A0A4U0WHM3</accession>
<gene>
    <name evidence="3" type="ORF">B0A49_09811</name>
</gene>
<feature type="transmembrane region" description="Helical" evidence="2">
    <location>
        <begin position="588"/>
        <end position="611"/>
    </location>
</feature>
<evidence type="ECO:0000256" key="1">
    <source>
        <dbReference type="SAM" id="MobiDB-lite"/>
    </source>
</evidence>